<dbReference type="AlphaFoldDB" id="A0A8H7J8R1"/>
<organism evidence="3 4">
    <name type="scientific">Ascochyta lentis</name>
    <dbReference type="NCBI Taxonomy" id="205686"/>
    <lineage>
        <taxon>Eukaryota</taxon>
        <taxon>Fungi</taxon>
        <taxon>Dikarya</taxon>
        <taxon>Ascomycota</taxon>
        <taxon>Pezizomycotina</taxon>
        <taxon>Dothideomycetes</taxon>
        <taxon>Pleosporomycetidae</taxon>
        <taxon>Pleosporales</taxon>
        <taxon>Pleosporineae</taxon>
        <taxon>Didymellaceae</taxon>
        <taxon>Ascochyta</taxon>
    </lineage>
</organism>
<evidence type="ECO:0000313" key="4">
    <source>
        <dbReference type="Proteomes" id="UP000651452"/>
    </source>
</evidence>
<reference evidence="3" key="1">
    <citation type="submission" date="2018-12" db="EMBL/GenBank/DDBJ databases">
        <authorList>
            <person name="Syme R.A."/>
            <person name="Farfan-Caceres L."/>
            <person name="Lichtenzveig J."/>
        </authorList>
    </citation>
    <scope>NUCLEOTIDE SEQUENCE</scope>
    <source>
        <strain evidence="3">Al4</strain>
    </source>
</reference>
<dbReference type="Proteomes" id="UP000651452">
    <property type="component" value="Unassembled WGS sequence"/>
</dbReference>
<evidence type="ECO:0000259" key="2">
    <source>
        <dbReference type="Pfam" id="PF07653"/>
    </source>
</evidence>
<dbReference type="InterPro" id="IPR001452">
    <property type="entry name" value="SH3_domain"/>
</dbReference>
<keyword evidence="4" id="KW-1185">Reference proteome</keyword>
<comment type="caution">
    <text evidence="3">The sequence shown here is derived from an EMBL/GenBank/DDBJ whole genome shotgun (WGS) entry which is preliminary data.</text>
</comment>
<keyword evidence="1" id="KW-0728">SH3 domain</keyword>
<dbReference type="EMBL" id="RZGK01000007">
    <property type="protein sequence ID" value="KAF9697563.1"/>
    <property type="molecule type" value="Genomic_DNA"/>
</dbReference>
<evidence type="ECO:0000313" key="3">
    <source>
        <dbReference type="EMBL" id="KAF9697563.1"/>
    </source>
</evidence>
<sequence>MADLDTPEAVTTTTALSRLEKLGTDEYIIAFGPNGRQFFATPNGYSATQLPLKVLHDLSDARVRKVTWASYGSHAESWFFVYEMVDGTSTFRVGAAIPPALDQFIQKIKLIPHLLSALRVQLGDSNSFVAWSKTWWACHGIPKALEAELCQMSWTHMMTAAATRGSLQNELKQVAWHNDGSYYIESEQGHDWHFKSDTTQQAWDMLWRGRATPKELSELVVVALDPYAPVGETFALIKKQHGAQEAPFVIHFYEEPVYTTATADAAPVDSHLQCMEPKPDELKHFRWATSKRDGRPHRGDSRELALKKGQRVKVWDDKGRDWFIAEGRRGVKGWVHGSWLAFCGSKVHEDAQSTYKQFQEDMRRVLVPGQVCEFPALGEYMKACSHAGCELLKSHSQLGICVHELQTLLEGSGCYSYAWLKEERNVWHPDKFARYCHVEHREGLKACAQEVFVLYGVLMDMCTM</sequence>
<proteinExistence type="predicted"/>
<dbReference type="OrthoDB" id="3797359at2759"/>
<protein>
    <recommendedName>
        <fullName evidence="2">SH3 domain-containing protein</fullName>
    </recommendedName>
</protein>
<reference evidence="3" key="2">
    <citation type="submission" date="2020-09" db="EMBL/GenBank/DDBJ databases">
        <title>Reference genome assembly for Australian Ascochyta lentis isolate Al4.</title>
        <authorList>
            <person name="Lee R.C."/>
            <person name="Farfan-Caceres L.M."/>
            <person name="Debler J.W."/>
            <person name="Williams A.H."/>
            <person name="Henares B.M."/>
        </authorList>
    </citation>
    <scope>NUCLEOTIDE SEQUENCE</scope>
    <source>
        <strain evidence="3">Al4</strain>
    </source>
</reference>
<dbReference type="Pfam" id="PF07653">
    <property type="entry name" value="SH3_2"/>
    <property type="match status" value="1"/>
</dbReference>
<evidence type="ECO:0000256" key="1">
    <source>
        <dbReference type="ARBA" id="ARBA00022443"/>
    </source>
</evidence>
<gene>
    <name evidence="3" type="ORF">EKO04_004183</name>
</gene>
<feature type="domain" description="SH3" evidence="2">
    <location>
        <begin position="300"/>
        <end position="343"/>
    </location>
</feature>
<accession>A0A8H7J8R1</accession>
<name>A0A8H7J8R1_9PLEO</name>
<dbReference type="SUPFAM" id="SSF50044">
    <property type="entry name" value="SH3-domain"/>
    <property type="match status" value="1"/>
</dbReference>
<dbReference type="InterPro" id="IPR036028">
    <property type="entry name" value="SH3-like_dom_sf"/>
</dbReference>
<dbReference type="CDD" id="cd00174">
    <property type="entry name" value="SH3"/>
    <property type="match status" value="1"/>
</dbReference>